<keyword evidence="2" id="KW-1003">Cell membrane</keyword>
<keyword evidence="5 10" id="KW-0552">Olfaction</keyword>
<evidence type="ECO:0000256" key="8">
    <source>
        <dbReference type="ARBA" id="ARBA00023170"/>
    </source>
</evidence>
<dbReference type="InterPro" id="IPR004117">
    <property type="entry name" value="7tm6_olfct_rcpt"/>
</dbReference>
<proteinExistence type="inferred from homology"/>
<keyword evidence="7 10" id="KW-0472">Membrane</keyword>
<evidence type="ECO:0000256" key="9">
    <source>
        <dbReference type="ARBA" id="ARBA00023224"/>
    </source>
</evidence>
<evidence type="ECO:0000256" key="4">
    <source>
        <dbReference type="ARBA" id="ARBA00022692"/>
    </source>
</evidence>
<dbReference type="PANTHER" id="PTHR21137:SF35">
    <property type="entry name" value="ODORANT RECEPTOR 19A-RELATED"/>
    <property type="match status" value="1"/>
</dbReference>
<dbReference type="GO" id="GO:0005549">
    <property type="term" value="F:odorant binding"/>
    <property type="evidence" value="ECO:0007669"/>
    <property type="project" value="InterPro"/>
</dbReference>
<evidence type="ECO:0000313" key="12">
    <source>
        <dbReference type="Proteomes" id="UP001430953"/>
    </source>
</evidence>
<protein>
    <recommendedName>
        <fullName evidence="10">Odorant receptor</fullName>
    </recommendedName>
</protein>
<keyword evidence="12" id="KW-1185">Reference proteome</keyword>
<reference evidence="11 12" key="1">
    <citation type="submission" date="2023-03" db="EMBL/GenBank/DDBJ databases">
        <title>High recombination rates correlate with genetic variation in Cardiocondyla obscurior ants.</title>
        <authorList>
            <person name="Errbii M."/>
        </authorList>
    </citation>
    <scope>NUCLEOTIDE SEQUENCE [LARGE SCALE GENOMIC DNA]</scope>
    <source>
        <strain evidence="11">Alpha-2009</strain>
        <tissue evidence="11">Whole body</tissue>
    </source>
</reference>
<dbReference type="GO" id="GO:0005886">
    <property type="term" value="C:plasma membrane"/>
    <property type="evidence" value="ECO:0007669"/>
    <property type="project" value="UniProtKB-SubCell"/>
</dbReference>
<keyword evidence="9 10" id="KW-0807">Transducer</keyword>
<comment type="subcellular location">
    <subcellularLocation>
        <location evidence="1 10">Cell membrane</location>
        <topology evidence="1 10">Multi-pass membrane protein</topology>
    </subcellularLocation>
</comment>
<gene>
    <name evidence="11" type="ORF">PUN28_005052</name>
</gene>
<evidence type="ECO:0000256" key="10">
    <source>
        <dbReference type="RuleBase" id="RU351113"/>
    </source>
</evidence>
<feature type="transmembrane region" description="Helical" evidence="10">
    <location>
        <begin position="270"/>
        <end position="290"/>
    </location>
</feature>
<keyword evidence="6 10" id="KW-1133">Transmembrane helix</keyword>
<organism evidence="11 12">
    <name type="scientific">Cardiocondyla obscurior</name>
    <dbReference type="NCBI Taxonomy" id="286306"/>
    <lineage>
        <taxon>Eukaryota</taxon>
        <taxon>Metazoa</taxon>
        <taxon>Ecdysozoa</taxon>
        <taxon>Arthropoda</taxon>
        <taxon>Hexapoda</taxon>
        <taxon>Insecta</taxon>
        <taxon>Pterygota</taxon>
        <taxon>Neoptera</taxon>
        <taxon>Endopterygota</taxon>
        <taxon>Hymenoptera</taxon>
        <taxon>Apocrita</taxon>
        <taxon>Aculeata</taxon>
        <taxon>Formicoidea</taxon>
        <taxon>Formicidae</taxon>
        <taxon>Myrmicinae</taxon>
        <taxon>Cardiocondyla</taxon>
    </lineage>
</organism>
<dbReference type="EMBL" id="JADYXP020000004">
    <property type="protein sequence ID" value="KAL0126409.1"/>
    <property type="molecule type" value="Genomic_DNA"/>
</dbReference>
<dbReference type="AlphaFoldDB" id="A0AAW2GGZ0"/>
<comment type="similarity">
    <text evidence="10">Belongs to the insect chemoreceptor superfamily. Heteromeric odorant receptor channel (TC 1.A.69) family.</text>
</comment>
<dbReference type="GO" id="GO:0004984">
    <property type="term" value="F:olfactory receptor activity"/>
    <property type="evidence" value="ECO:0007669"/>
    <property type="project" value="InterPro"/>
</dbReference>
<name>A0AAW2GGZ0_9HYME</name>
<dbReference type="Proteomes" id="UP001430953">
    <property type="component" value="Unassembled WGS sequence"/>
</dbReference>
<dbReference type="PANTHER" id="PTHR21137">
    <property type="entry name" value="ODORANT RECEPTOR"/>
    <property type="match status" value="1"/>
</dbReference>
<evidence type="ECO:0000256" key="2">
    <source>
        <dbReference type="ARBA" id="ARBA00022475"/>
    </source>
</evidence>
<evidence type="ECO:0000256" key="5">
    <source>
        <dbReference type="ARBA" id="ARBA00022725"/>
    </source>
</evidence>
<dbReference type="Pfam" id="PF02949">
    <property type="entry name" value="7tm_6"/>
    <property type="match status" value="1"/>
</dbReference>
<comment type="caution">
    <text evidence="11">The sequence shown here is derived from an EMBL/GenBank/DDBJ whole genome shotgun (WGS) entry which is preliminary data.</text>
</comment>
<feature type="transmembrane region" description="Helical" evidence="10">
    <location>
        <begin position="42"/>
        <end position="62"/>
    </location>
</feature>
<accession>A0AAW2GGZ0</accession>
<feature type="transmembrane region" description="Helical" evidence="10">
    <location>
        <begin position="126"/>
        <end position="146"/>
    </location>
</feature>
<evidence type="ECO:0000256" key="3">
    <source>
        <dbReference type="ARBA" id="ARBA00022606"/>
    </source>
</evidence>
<evidence type="ECO:0000256" key="7">
    <source>
        <dbReference type="ARBA" id="ARBA00023136"/>
    </source>
</evidence>
<feature type="transmembrane region" description="Helical" evidence="10">
    <location>
        <begin position="302"/>
        <end position="320"/>
    </location>
</feature>
<evidence type="ECO:0000256" key="6">
    <source>
        <dbReference type="ARBA" id="ARBA00022989"/>
    </source>
</evidence>
<keyword evidence="4 10" id="KW-0812">Transmembrane</keyword>
<dbReference type="GO" id="GO:0007165">
    <property type="term" value="P:signal transduction"/>
    <property type="evidence" value="ECO:0007669"/>
    <property type="project" value="UniProtKB-KW"/>
</dbReference>
<keyword evidence="8 10" id="KW-0675">Receptor</keyword>
<keyword evidence="3 10" id="KW-0716">Sensory transduction</keyword>
<sequence length="399" mass="46894">MFSNHEETNFPENRYYKLNQMLLSAVSLWPYRRSKFTNISHIFHFVIMTSFVFFQLTSFITIQFTLDLFIMVLSYAIPSCLYIVQYVSFCTNRNGVKRIWKDIHDSWSLLKNETERKIMQQHSSSGELMTMLLALSVVTSIILYMFTELLSSILDFIVPINGTRPHELHALTEYFVDQTTYYYPILCHWILSLCFGCFVFLATGTLELVYVENICGLMKVASYRIECSLNKYALNNSEQKNYAAYRYTITAAIDIHRRALKCSQFFEDNFQAYFFVLVIIGVISTSLNLFRLLRAIMMQNMYQLIASTLFIIFHFLFLFLGNYYGQKITDCNNEVFYTVYNVQWYDAPVKIQKLFLFIMQNTTTPYILNIGNLIFASVEGFFKLVSMSMSYFTVIYTLM</sequence>
<evidence type="ECO:0000313" key="11">
    <source>
        <dbReference type="EMBL" id="KAL0126409.1"/>
    </source>
</evidence>
<feature type="transmembrane region" description="Helical" evidence="10">
    <location>
        <begin position="381"/>
        <end position="398"/>
    </location>
</feature>
<evidence type="ECO:0000256" key="1">
    <source>
        <dbReference type="ARBA" id="ARBA00004651"/>
    </source>
</evidence>
<feature type="transmembrane region" description="Helical" evidence="10">
    <location>
        <begin position="68"/>
        <end position="89"/>
    </location>
</feature>
<feature type="transmembrane region" description="Helical" evidence="10">
    <location>
        <begin position="181"/>
        <end position="202"/>
    </location>
</feature>